<evidence type="ECO:0000313" key="2">
    <source>
        <dbReference type="Proteomes" id="UP001228905"/>
    </source>
</evidence>
<proteinExistence type="predicted"/>
<keyword evidence="2" id="KW-1185">Reference proteome</keyword>
<protein>
    <submittedName>
        <fullName evidence="1">Enamine deaminase RidA (YjgF/YER057c/UK114 family)</fullName>
    </submittedName>
</protein>
<dbReference type="PANTHER" id="PTHR43760">
    <property type="entry name" value="ENDORIBONUCLEASE-RELATED"/>
    <property type="match status" value="1"/>
</dbReference>
<evidence type="ECO:0000313" key="1">
    <source>
        <dbReference type="EMBL" id="MDQ0466229.1"/>
    </source>
</evidence>
<name>A0ABU0IYV0_9CAUL</name>
<dbReference type="InterPro" id="IPR013813">
    <property type="entry name" value="Endoribo_LPSP/chorism_mut-like"/>
</dbReference>
<dbReference type="EMBL" id="JAUSVS010000010">
    <property type="protein sequence ID" value="MDQ0466229.1"/>
    <property type="molecule type" value="Genomic_DNA"/>
</dbReference>
<dbReference type="CDD" id="cd02199">
    <property type="entry name" value="YjgF_YER057c_UK114_like_1"/>
    <property type="match status" value="1"/>
</dbReference>
<dbReference type="RefSeq" id="WP_307352173.1">
    <property type="nucleotide sequence ID" value="NZ_JAUSVS010000010.1"/>
</dbReference>
<dbReference type="PANTHER" id="PTHR43760:SF1">
    <property type="entry name" value="ENDORIBONUCLEASE L-PSP_CHORISMATE MUTASE-LIKE DOMAIN-CONTAINING PROTEIN"/>
    <property type="match status" value="1"/>
</dbReference>
<sequence length="155" mass="16938">MNWRIAEIMLERGFPLPRLTYENRFLPGRRLGSLVFISSVTPRQHDGTELVGQIGSSIGIEQAKEAARWCVANSLACLYDTLLQDIHNVAGVVDVLVFMNSVTSFTQHSEVADAASELFELTFGDAGKHSRGAIGVASLVRNVPVVLKATYSMSE</sequence>
<dbReference type="InterPro" id="IPR035959">
    <property type="entry name" value="RutC-like_sf"/>
</dbReference>
<dbReference type="Proteomes" id="UP001228905">
    <property type="component" value="Unassembled WGS sequence"/>
</dbReference>
<dbReference type="SUPFAM" id="SSF55298">
    <property type="entry name" value="YjgF-like"/>
    <property type="match status" value="1"/>
</dbReference>
<comment type="caution">
    <text evidence="1">The sequence shown here is derived from an EMBL/GenBank/DDBJ whole genome shotgun (WGS) entry which is preliminary data.</text>
</comment>
<organism evidence="1 2">
    <name type="scientific">Caulobacter ginsengisoli</name>
    <dbReference type="NCBI Taxonomy" id="400775"/>
    <lineage>
        <taxon>Bacteria</taxon>
        <taxon>Pseudomonadati</taxon>
        <taxon>Pseudomonadota</taxon>
        <taxon>Alphaproteobacteria</taxon>
        <taxon>Caulobacterales</taxon>
        <taxon>Caulobacteraceae</taxon>
        <taxon>Caulobacter</taxon>
    </lineage>
</organism>
<reference evidence="1 2" key="1">
    <citation type="submission" date="2023-07" db="EMBL/GenBank/DDBJ databases">
        <title>Genomic Encyclopedia of Type Strains, Phase IV (KMG-IV): sequencing the most valuable type-strain genomes for metagenomic binning, comparative biology and taxonomic classification.</title>
        <authorList>
            <person name="Goeker M."/>
        </authorList>
    </citation>
    <scope>NUCLEOTIDE SEQUENCE [LARGE SCALE GENOMIC DNA]</scope>
    <source>
        <strain evidence="1 2">DSM 18695</strain>
    </source>
</reference>
<dbReference type="Gene3D" id="3.30.1330.40">
    <property type="entry name" value="RutC-like"/>
    <property type="match status" value="1"/>
</dbReference>
<gene>
    <name evidence="1" type="ORF">QO010_004022</name>
</gene>
<accession>A0ABU0IYV0</accession>